<evidence type="ECO:0000256" key="1">
    <source>
        <dbReference type="SAM" id="MobiDB-lite"/>
    </source>
</evidence>
<feature type="compositionally biased region" description="Polar residues" evidence="1">
    <location>
        <begin position="42"/>
        <end position="54"/>
    </location>
</feature>
<dbReference type="Proteomes" id="UP000053958">
    <property type="component" value="Unassembled WGS sequence"/>
</dbReference>
<dbReference type="STRING" id="1408163.A0A0F4YNP5"/>
<organism evidence="2 3">
    <name type="scientific">Rasamsonia emersonii (strain ATCC 16479 / CBS 393.64 / IMI 116815)</name>
    <dbReference type="NCBI Taxonomy" id="1408163"/>
    <lineage>
        <taxon>Eukaryota</taxon>
        <taxon>Fungi</taxon>
        <taxon>Dikarya</taxon>
        <taxon>Ascomycota</taxon>
        <taxon>Pezizomycotina</taxon>
        <taxon>Eurotiomycetes</taxon>
        <taxon>Eurotiomycetidae</taxon>
        <taxon>Eurotiales</taxon>
        <taxon>Trichocomaceae</taxon>
        <taxon>Rasamsonia</taxon>
    </lineage>
</organism>
<feature type="compositionally biased region" description="Basic and acidic residues" evidence="1">
    <location>
        <begin position="55"/>
        <end position="78"/>
    </location>
</feature>
<feature type="region of interest" description="Disordered" evidence="1">
    <location>
        <begin position="222"/>
        <end position="290"/>
    </location>
</feature>
<sequence>MHAEFSEEYKKVAHVRPQRRRKNSSVHSIRPTSELKAAGVLASSQKENQGSVEANKSDLPARSRQKKGADDAASHHSAEAAQPVRMRHNVVIHYDGHTQKELEQVVRDIGLARNSIRKGKMSQMMRKSGVDMLSARLTSRESKQGFTPMNGSPLSGRSTRTMQQKESSFDYADKQLELAQSLCETAAHQFLRCGDCSTELEGVKEKFNLLLEVANSEAARLRAEKEQEEAQEREKEKEREQEQKQAKTEEPPAKVDPDKPVDVTENGKPPEPGVAAIEVDDAASDSSVSIDITAFRASRFRA</sequence>
<accession>A0A0F4YNP5</accession>
<dbReference type="EMBL" id="LASV01000308">
    <property type="protein sequence ID" value="KKA19864.1"/>
    <property type="molecule type" value="Genomic_DNA"/>
</dbReference>
<reference evidence="2 3" key="1">
    <citation type="submission" date="2015-04" db="EMBL/GenBank/DDBJ databases">
        <authorList>
            <person name="Heijne W.H."/>
            <person name="Fedorova N.D."/>
            <person name="Nierman W.C."/>
            <person name="Vollebregt A.W."/>
            <person name="Zhao Z."/>
            <person name="Wu L."/>
            <person name="Kumar M."/>
            <person name="Stam H."/>
            <person name="van den Berg M.A."/>
            <person name="Pel H.J."/>
        </authorList>
    </citation>
    <scope>NUCLEOTIDE SEQUENCE [LARGE SCALE GENOMIC DNA]</scope>
    <source>
        <strain evidence="2 3">CBS 393.64</strain>
    </source>
</reference>
<dbReference type="OrthoDB" id="3886346at2759"/>
<name>A0A0F4YNP5_RASE3</name>
<feature type="region of interest" description="Disordered" evidence="1">
    <location>
        <begin position="140"/>
        <end position="167"/>
    </location>
</feature>
<evidence type="ECO:0000313" key="2">
    <source>
        <dbReference type="EMBL" id="KKA19864.1"/>
    </source>
</evidence>
<dbReference type="GeneID" id="25318439"/>
<gene>
    <name evidence="2" type="ORF">T310_6127</name>
</gene>
<evidence type="ECO:0000313" key="3">
    <source>
        <dbReference type="Proteomes" id="UP000053958"/>
    </source>
</evidence>
<dbReference type="RefSeq" id="XP_013326476.1">
    <property type="nucleotide sequence ID" value="XM_013471022.1"/>
</dbReference>
<keyword evidence="3" id="KW-1185">Reference proteome</keyword>
<feature type="compositionally biased region" description="Basic and acidic residues" evidence="1">
    <location>
        <begin position="1"/>
        <end position="11"/>
    </location>
</feature>
<feature type="region of interest" description="Disordered" evidence="1">
    <location>
        <begin position="1"/>
        <end position="85"/>
    </location>
</feature>
<protein>
    <submittedName>
        <fullName evidence="2">Uncharacterized protein</fullName>
    </submittedName>
</protein>
<feature type="compositionally biased region" description="Basic residues" evidence="1">
    <location>
        <begin position="12"/>
        <end position="24"/>
    </location>
</feature>
<dbReference type="AlphaFoldDB" id="A0A0F4YNP5"/>
<proteinExistence type="predicted"/>
<feature type="compositionally biased region" description="Polar residues" evidence="1">
    <location>
        <begin position="144"/>
        <end position="166"/>
    </location>
</feature>
<comment type="caution">
    <text evidence="2">The sequence shown here is derived from an EMBL/GenBank/DDBJ whole genome shotgun (WGS) entry which is preliminary data.</text>
</comment>
<feature type="compositionally biased region" description="Basic and acidic residues" evidence="1">
    <location>
        <begin position="222"/>
        <end position="262"/>
    </location>
</feature>